<protein>
    <submittedName>
        <fullName evidence="2">Uncharacterized protein</fullName>
    </submittedName>
</protein>
<accession>A0A402BDH2</accession>
<keyword evidence="1" id="KW-0853">WD repeat</keyword>
<comment type="caution">
    <text evidence="2">The sequence shown here is derived from an EMBL/GenBank/DDBJ whole genome shotgun (WGS) entry which is preliminary data.</text>
</comment>
<evidence type="ECO:0000313" key="3">
    <source>
        <dbReference type="Proteomes" id="UP000287171"/>
    </source>
</evidence>
<dbReference type="RefSeq" id="WP_126629675.1">
    <property type="nucleotide sequence ID" value="NZ_BIFT01000002.1"/>
</dbReference>
<evidence type="ECO:0000256" key="1">
    <source>
        <dbReference type="PROSITE-ProRule" id="PRU00221"/>
    </source>
</evidence>
<name>A0A402BDH2_9CHLR</name>
<dbReference type="InterPro" id="IPR001680">
    <property type="entry name" value="WD40_rpt"/>
</dbReference>
<dbReference type="InterPro" id="IPR015943">
    <property type="entry name" value="WD40/YVTN_repeat-like_dom_sf"/>
</dbReference>
<feature type="repeat" description="WD" evidence="1">
    <location>
        <begin position="43"/>
        <end position="77"/>
    </location>
</feature>
<dbReference type="PROSITE" id="PS50294">
    <property type="entry name" value="WD_REPEATS_REGION"/>
    <property type="match status" value="1"/>
</dbReference>
<dbReference type="InterPro" id="IPR036322">
    <property type="entry name" value="WD40_repeat_dom_sf"/>
</dbReference>
<dbReference type="Pfam" id="PF00400">
    <property type="entry name" value="WD40"/>
    <property type="match status" value="2"/>
</dbReference>
<dbReference type="SMART" id="SM00320">
    <property type="entry name" value="WD40"/>
    <property type="match status" value="2"/>
</dbReference>
<sequence>MFDLPAEIEALAWSANGAYISFADDDTTIRIWRPKQAQEIYVYHGYTGRVKNIAWAPDNIHLATASEDQTLQIRKMP</sequence>
<proteinExistence type="predicted"/>
<dbReference type="Proteomes" id="UP000287171">
    <property type="component" value="Unassembled WGS sequence"/>
</dbReference>
<dbReference type="PANTHER" id="PTHR19879">
    <property type="entry name" value="TRANSCRIPTION INITIATION FACTOR TFIID"/>
    <property type="match status" value="1"/>
</dbReference>
<dbReference type="SUPFAM" id="SSF50978">
    <property type="entry name" value="WD40 repeat-like"/>
    <property type="match status" value="1"/>
</dbReference>
<dbReference type="Gene3D" id="2.130.10.10">
    <property type="entry name" value="YVTN repeat-like/Quinoprotein amine dehydrogenase"/>
    <property type="match status" value="1"/>
</dbReference>
<reference evidence="3" key="1">
    <citation type="submission" date="2018-12" db="EMBL/GenBank/DDBJ databases">
        <title>Tengunoibacter tsumagoiensis gen. nov., sp. nov., Dictyobacter kobayashii sp. nov., D. alpinus sp. nov., and D. joshuensis sp. nov. and description of Dictyobacteraceae fam. nov. within the order Ktedonobacterales isolated from Tengu-no-mugimeshi.</title>
        <authorList>
            <person name="Wang C.M."/>
            <person name="Zheng Y."/>
            <person name="Sakai Y."/>
            <person name="Toyoda A."/>
            <person name="Minakuchi Y."/>
            <person name="Abe K."/>
            <person name="Yokota A."/>
            <person name="Yabe S."/>
        </authorList>
    </citation>
    <scope>NUCLEOTIDE SEQUENCE [LARGE SCALE GENOMIC DNA]</scope>
    <source>
        <strain evidence="3">Uno16</strain>
    </source>
</reference>
<dbReference type="AlphaFoldDB" id="A0A402BDH2"/>
<dbReference type="PROSITE" id="PS50082">
    <property type="entry name" value="WD_REPEATS_2"/>
    <property type="match status" value="2"/>
</dbReference>
<keyword evidence="3" id="KW-1185">Reference proteome</keyword>
<feature type="repeat" description="WD" evidence="1">
    <location>
        <begin position="8"/>
        <end position="42"/>
    </location>
</feature>
<organism evidence="2 3">
    <name type="scientific">Dictyobacter alpinus</name>
    <dbReference type="NCBI Taxonomy" id="2014873"/>
    <lineage>
        <taxon>Bacteria</taxon>
        <taxon>Bacillati</taxon>
        <taxon>Chloroflexota</taxon>
        <taxon>Ktedonobacteria</taxon>
        <taxon>Ktedonobacterales</taxon>
        <taxon>Dictyobacteraceae</taxon>
        <taxon>Dictyobacter</taxon>
    </lineage>
</organism>
<gene>
    <name evidence="2" type="ORF">KDA_48880</name>
</gene>
<dbReference type="PANTHER" id="PTHR19879:SF9">
    <property type="entry name" value="TRANSCRIPTION INITIATION FACTOR TFIID SUBUNIT 5"/>
    <property type="match status" value="1"/>
</dbReference>
<dbReference type="OrthoDB" id="147551at2"/>
<dbReference type="EMBL" id="BIFT01000002">
    <property type="protein sequence ID" value="GCE29404.1"/>
    <property type="molecule type" value="Genomic_DNA"/>
</dbReference>
<evidence type="ECO:0000313" key="2">
    <source>
        <dbReference type="EMBL" id="GCE29404.1"/>
    </source>
</evidence>